<evidence type="ECO:0000313" key="2">
    <source>
        <dbReference type="Proteomes" id="UP000009130"/>
    </source>
</evidence>
<dbReference type="Proteomes" id="UP000009130">
    <property type="component" value="Unassembled WGS sequence"/>
</dbReference>
<reference evidence="1 2" key="1">
    <citation type="journal article" date="2011" name="Nat. Biotechnol.">
        <title>Genome sequencing and comparison of two nonhuman primate animal models, the cynomolgus and Chinese rhesus macaques.</title>
        <authorList>
            <person name="Yan G."/>
            <person name="Zhang G."/>
            <person name="Fang X."/>
            <person name="Zhang Y."/>
            <person name="Li C."/>
            <person name="Ling F."/>
            <person name="Cooper D.N."/>
            <person name="Li Q."/>
            <person name="Li Y."/>
            <person name="van Gool A.J."/>
            <person name="Du H."/>
            <person name="Chen J."/>
            <person name="Chen R."/>
            <person name="Zhang P."/>
            <person name="Huang Z."/>
            <person name="Thompson J.R."/>
            <person name="Meng Y."/>
            <person name="Bai Y."/>
            <person name="Wang J."/>
            <person name="Zhuo M."/>
            <person name="Wang T."/>
            <person name="Huang Y."/>
            <person name="Wei L."/>
            <person name="Li J."/>
            <person name="Wang Z."/>
            <person name="Hu H."/>
            <person name="Yang P."/>
            <person name="Le L."/>
            <person name="Stenson P.D."/>
            <person name="Li B."/>
            <person name="Liu X."/>
            <person name="Ball E.V."/>
            <person name="An N."/>
            <person name="Huang Q."/>
            <person name="Zhang Y."/>
            <person name="Fan W."/>
            <person name="Zhang X."/>
            <person name="Li Y."/>
            <person name="Wang W."/>
            <person name="Katze M.G."/>
            <person name="Su B."/>
            <person name="Nielsen R."/>
            <person name="Yang H."/>
            <person name="Wang J."/>
            <person name="Wang X."/>
            <person name="Wang J."/>
        </authorList>
    </citation>
    <scope>NUCLEOTIDE SEQUENCE [LARGE SCALE GENOMIC DNA]</scope>
    <source>
        <strain evidence="1 2">CE-4</strain>
    </source>
</reference>
<dbReference type="EMBL" id="JH330112">
    <property type="protein sequence ID" value="EHH61560.1"/>
    <property type="molecule type" value="Genomic_DNA"/>
</dbReference>
<accession>G8F2P6</accession>
<evidence type="ECO:0000313" key="1">
    <source>
        <dbReference type="EMBL" id="EHH61560.1"/>
    </source>
</evidence>
<sequence length="177" mass="19461">MAVLQDLVCNPVHRYSRLMRPQPLGPLGALQRGRVLQARPVDLCSCAKVLSGWWEPGKKGLPPLPVLPGSQLPELLSQPETLPPAFRGEYSSPSGKGKQPPGKSVFCLPASRTTSGTGGVCEYSCLNPFYFTPQWGVKRLKKQSPLLIYLACQSSLRDILFPEARRACRNTMWLACP</sequence>
<proteinExistence type="predicted"/>
<protein>
    <submittedName>
        <fullName evidence="1">Uncharacterized protein</fullName>
    </submittedName>
</protein>
<name>G8F2P6_MACFA</name>
<organism evidence="2">
    <name type="scientific">Macaca fascicularis</name>
    <name type="common">Crab-eating macaque</name>
    <name type="synonym">Cynomolgus monkey</name>
    <dbReference type="NCBI Taxonomy" id="9541"/>
    <lineage>
        <taxon>Eukaryota</taxon>
        <taxon>Metazoa</taxon>
        <taxon>Chordata</taxon>
        <taxon>Craniata</taxon>
        <taxon>Vertebrata</taxon>
        <taxon>Euteleostomi</taxon>
        <taxon>Mammalia</taxon>
        <taxon>Eutheria</taxon>
        <taxon>Euarchontoglires</taxon>
        <taxon>Primates</taxon>
        <taxon>Haplorrhini</taxon>
        <taxon>Catarrhini</taxon>
        <taxon>Cercopithecidae</taxon>
        <taxon>Cercopithecinae</taxon>
        <taxon>Macaca</taxon>
    </lineage>
</organism>
<dbReference type="AlphaFoldDB" id="G8F2P6"/>
<gene>
    <name evidence="1" type="ORF">EGM_19477</name>
</gene>